<comment type="caution">
    <text evidence="2">The sequence shown here is derived from an EMBL/GenBank/DDBJ whole genome shotgun (WGS) entry which is preliminary data.</text>
</comment>
<protein>
    <recommendedName>
        <fullName evidence="1">Protein CR006 P-loop domain-containing protein</fullName>
    </recommendedName>
</protein>
<dbReference type="RefSeq" id="WP_084716555.1">
    <property type="nucleotide sequence ID" value="NZ_AUNC01000016.1"/>
</dbReference>
<gene>
    <name evidence="2" type="ORF">SMB34_17415</name>
</gene>
<dbReference type="EMBL" id="AUNC01000016">
    <property type="protein sequence ID" value="KEO57078.1"/>
    <property type="molecule type" value="Genomic_DNA"/>
</dbReference>
<proteinExistence type="predicted"/>
<evidence type="ECO:0000313" key="3">
    <source>
        <dbReference type="Proteomes" id="UP000027463"/>
    </source>
</evidence>
<keyword evidence="3" id="KW-1185">Reference proteome</keyword>
<name>A0ABR4TNU1_9PROT</name>
<evidence type="ECO:0000259" key="1">
    <source>
        <dbReference type="Pfam" id="PF13166"/>
    </source>
</evidence>
<dbReference type="Gene3D" id="3.40.50.300">
    <property type="entry name" value="P-loop containing nucleotide triphosphate hydrolases"/>
    <property type="match status" value="1"/>
</dbReference>
<dbReference type="InterPro" id="IPR027417">
    <property type="entry name" value="P-loop_NTPase"/>
</dbReference>
<dbReference type="Pfam" id="PF13166">
    <property type="entry name" value="AAA_13"/>
    <property type="match status" value="1"/>
</dbReference>
<accession>A0ABR4TNU1</accession>
<reference evidence="2 3" key="1">
    <citation type="submission" date="2013-07" db="EMBL/GenBank/DDBJ databases">
        <title>Thalassospira permensis NBRC 106175 Genome Sequencing.</title>
        <authorList>
            <person name="Lai Q."/>
            <person name="Shao Z."/>
        </authorList>
    </citation>
    <scope>NUCLEOTIDE SEQUENCE [LARGE SCALE GENOMIC DNA]</scope>
    <source>
        <strain evidence="2 3">NBRC 106175</strain>
    </source>
</reference>
<dbReference type="InterPro" id="IPR026866">
    <property type="entry name" value="CR006_AAA"/>
</dbReference>
<dbReference type="SUPFAM" id="SSF52540">
    <property type="entry name" value="P-loop containing nucleoside triphosphate hydrolases"/>
    <property type="match status" value="1"/>
</dbReference>
<sequence>MNSQPRPKFAIEANFLGPVLSLNGELSDRPQNLVFARNGTGKSFLSRALRYLDKAAEGKDISDAAVNLVSDEALDGIGSFKIAQGQETLGQLKLYKKENNIVPDTSKRIFHVFSEDFVHEELRERLYNPDGNIENQIAVDSDEIKLSAAKKAVESATKEEDQAWAALRKYFETEKIAEVHEKAAVSKQLKDYKELSFDALITKFPEKPDVPDPSFSDILKDLDALKSIPAEPIYPSQENPIKLEEIDVEAIELSLRKVTSSSTVSEDIKKKIEEHRGFFEAGVSLVTKHDLDACPFCEQNIKSPPTASTIQAYILYFQDEEARHKRELRQHLEILTNKEKEIIGLSPRIANQITRFDVLKRLLPSQKDIQLAACEDEIVEVCAAIAAIKDAIKLKENSLGEIISFPDGDLSNAISKFTKLNEENSIKIASLRSAIDKSDEERKKLQRQACAVFSSNFIRDHWGDVENAKKLQAAKQEKILELAIQEKASPKTDAKERVCDTFEYLLRQFFAEKYVFDRASFVLKRGENDMARGPHRTLSDGEKTAIAFCYFVASIHKKVKSNSEYQKVFLVFDDPVTSMSYDFIFTITQTLKNLSISNQGDISTNPKLIDGNLYSRPELIILTHSSYFFNISRSNRVVKEHAAFALHADSSTHHLTRLNSYVAPFQQQLKDVYDVVENGKQPDHQIGNAVRSVLEAVGRFCRPDHDSLSDFVTFLAGEEGLEIKSVMINNLSHGTYYDEAPTPEDLKTACEDTIQVVKRFAVGQLEILKAS</sequence>
<feature type="domain" description="Protein CR006 P-loop" evidence="1">
    <location>
        <begin position="31"/>
        <end position="743"/>
    </location>
</feature>
<evidence type="ECO:0000313" key="2">
    <source>
        <dbReference type="EMBL" id="KEO57078.1"/>
    </source>
</evidence>
<dbReference type="Proteomes" id="UP000027463">
    <property type="component" value="Unassembled WGS sequence"/>
</dbReference>
<organism evidence="2 3">
    <name type="scientific">Thalassospira permensis NBRC 106175</name>
    <dbReference type="NCBI Taxonomy" id="1353532"/>
    <lineage>
        <taxon>Bacteria</taxon>
        <taxon>Pseudomonadati</taxon>
        <taxon>Pseudomonadota</taxon>
        <taxon>Alphaproteobacteria</taxon>
        <taxon>Rhodospirillales</taxon>
        <taxon>Thalassospiraceae</taxon>
        <taxon>Thalassospira</taxon>
    </lineage>
</organism>